<keyword evidence="3" id="KW-0472">Membrane</keyword>
<protein>
    <recommendedName>
        <fullName evidence="5">Mannosyl-glycoprotein endo-beta-N-acetylglucosamidase-like domain-containing protein</fullName>
    </recommendedName>
</protein>
<keyword evidence="3" id="KW-1133">Transmembrane helix</keyword>
<gene>
    <name evidence="6" type="ORF">DQQ01_04675</name>
</gene>
<feature type="domain" description="Mannosyl-glycoprotein endo-beta-N-acetylglucosamidase-like" evidence="5">
    <location>
        <begin position="253"/>
        <end position="390"/>
    </location>
</feature>
<keyword evidence="7" id="KW-1185">Reference proteome</keyword>
<dbReference type="RefSeq" id="WP_111918805.1">
    <property type="nucleotide sequence ID" value="NZ_CAUWHR010000001.1"/>
</dbReference>
<dbReference type="Proteomes" id="UP000250003">
    <property type="component" value="Chromosome"/>
</dbReference>
<evidence type="ECO:0000256" key="1">
    <source>
        <dbReference type="ARBA" id="ARBA00022801"/>
    </source>
</evidence>
<keyword evidence="4" id="KW-0732">Signal</keyword>
<dbReference type="PANTHER" id="PTHR33308">
    <property type="entry name" value="PEPTIDOGLYCAN HYDROLASE FLGJ"/>
    <property type="match status" value="1"/>
</dbReference>
<dbReference type="SMART" id="SM00047">
    <property type="entry name" value="LYZ2"/>
    <property type="match status" value="1"/>
</dbReference>
<feature type="transmembrane region" description="Helical" evidence="3">
    <location>
        <begin position="762"/>
        <end position="780"/>
    </location>
</feature>
<evidence type="ECO:0000313" key="7">
    <source>
        <dbReference type="Proteomes" id="UP000250003"/>
    </source>
</evidence>
<dbReference type="KEGG" id="blau:DQQ01_04675"/>
<evidence type="ECO:0000256" key="4">
    <source>
        <dbReference type="SAM" id="SignalP"/>
    </source>
</evidence>
<evidence type="ECO:0000259" key="5">
    <source>
        <dbReference type="SMART" id="SM00047"/>
    </source>
</evidence>
<feature type="signal peptide" evidence="4">
    <location>
        <begin position="1"/>
        <end position="29"/>
    </location>
</feature>
<dbReference type="Gene3D" id="1.10.530.10">
    <property type="match status" value="1"/>
</dbReference>
<organism evidence="6 7">
    <name type="scientific">Blautia argi</name>
    <dbReference type="NCBI Taxonomy" id="1912897"/>
    <lineage>
        <taxon>Bacteria</taxon>
        <taxon>Bacillati</taxon>
        <taxon>Bacillota</taxon>
        <taxon>Clostridia</taxon>
        <taxon>Lachnospirales</taxon>
        <taxon>Lachnospiraceae</taxon>
        <taxon>Blautia</taxon>
    </lineage>
</organism>
<dbReference type="OrthoDB" id="9816557at2"/>
<dbReference type="EMBL" id="CP030280">
    <property type="protein sequence ID" value="AWY97555.1"/>
    <property type="molecule type" value="Genomic_DNA"/>
</dbReference>
<dbReference type="AlphaFoldDB" id="A0A2Z4U940"/>
<evidence type="ECO:0000313" key="6">
    <source>
        <dbReference type="EMBL" id="AWY97555.1"/>
    </source>
</evidence>
<feature type="region of interest" description="Disordered" evidence="2">
    <location>
        <begin position="487"/>
        <end position="512"/>
    </location>
</feature>
<accession>A0A2Z4U940</accession>
<dbReference type="Pfam" id="PF01832">
    <property type="entry name" value="Glucosaminidase"/>
    <property type="match status" value="1"/>
</dbReference>
<dbReference type="PANTHER" id="PTHR33308:SF9">
    <property type="entry name" value="PEPTIDOGLYCAN HYDROLASE FLGJ"/>
    <property type="match status" value="1"/>
</dbReference>
<dbReference type="InterPro" id="IPR002901">
    <property type="entry name" value="MGlyc_endo_b_GlcNAc-like_dom"/>
</dbReference>
<name>A0A2Z4U940_9FIRM</name>
<feature type="region of interest" description="Disordered" evidence="2">
    <location>
        <begin position="685"/>
        <end position="757"/>
    </location>
</feature>
<dbReference type="InterPro" id="IPR051056">
    <property type="entry name" value="Glycosyl_Hydrolase_73"/>
</dbReference>
<keyword evidence="1" id="KW-0378">Hydrolase</keyword>
<dbReference type="GO" id="GO:0004040">
    <property type="term" value="F:amidase activity"/>
    <property type="evidence" value="ECO:0007669"/>
    <property type="project" value="InterPro"/>
</dbReference>
<sequence>MRKGKLLAWGLAFCLGVSGVWYFSDSALAAEPQTDKLQNEYVSGQDHITSMDDEGNITDADSSAKLIENPAGPKKTRSGEPQVVNFRTKNNEITEFIEQETANPGYTNGAYGADAVYLGSANGKYKFMLSGVVGWVKEDEVQVVNLSQVKAVSCYEVKDGKLLHHIVQDMTTPGYATSLNNGPAPSYLEPGTVYYSYDGHYFYTHYGVMVQDYRADQRTNSVNPQEAYYNYFQYLPMRSKSAYTAEELNKALDTIVKPDSKMKSIGEALVKNQNTYGVQGLLMAGIAANESNWGKSSISQKKNNLFGLNATDAAPGENASQYSSVEACIKDFAKGWISEGYLYPEDYRYHGGFLGNKASGLNVKYASDPYWGEKAANIVWRLDSAMGEKDANAHTLAVKEMIPGKHLSVNVRKERNASSTRLYKTGKAANYVVLLREEEPQEGFYEIQSDAVLDKGRNTVVKKNGAYHFDAMYAYMSADYLTVVSTKQTGEEQQEQPPQKPETEGENIPAEKTLDSIKIVNPPVKTVYTEGEAFEAEGIKVMAKWSDGTENDISTEIMYSQKPLQLSDTELRIQYTYGVVTKETIQKITVSPKEEIKPAALFVTPDTVELKPGESQQFQAEIKNQEMSELLWEVLGKQSAQTVVDSNGKLTLGQDETADKLLVRVSLKADASITADAMITLMKSPELEGSGEDSRVENSEVPQQEQTETGEETPEAPRSEESKEPYVKGQKIEGQKAEKQSVQKDSEKVNGRSVKTGDNLQTGFWILLLSVSGLIGAGAYQSRKKK</sequence>
<keyword evidence="3" id="KW-0812">Transmembrane</keyword>
<reference evidence="7" key="1">
    <citation type="submission" date="2018-06" db="EMBL/GenBank/DDBJ databases">
        <title>Description of Blautia argi sp. nov., a new anaerobic isolated from dog feces.</title>
        <authorList>
            <person name="Chang Y.-H."/>
            <person name="Paek J."/>
            <person name="Shin Y."/>
        </authorList>
    </citation>
    <scope>NUCLEOTIDE SEQUENCE [LARGE SCALE GENOMIC DNA]</scope>
    <source>
        <strain evidence="7">KCTC 15426</strain>
    </source>
</reference>
<evidence type="ECO:0000256" key="3">
    <source>
        <dbReference type="SAM" id="Phobius"/>
    </source>
</evidence>
<evidence type="ECO:0000256" key="2">
    <source>
        <dbReference type="SAM" id="MobiDB-lite"/>
    </source>
</evidence>
<proteinExistence type="predicted"/>
<dbReference type="Gene3D" id="2.60.40.3630">
    <property type="match status" value="1"/>
</dbReference>
<feature type="chain" id="PRO_5016276906" description="Mannosyl-glycoprotein endo-beta-N-acetylglucosamidase-like domain-containing protein" evidence="4">
    <location>
        <begin position="30"/>
        <end position="786"/>
    </location>
</feature>
<feature type="compositionally biased region" description="Basic and acidic residues" evidence="2">
    <location>
        <begin position="715"/>
        <end position="750"/>
    </location>
</feature>